<gene>
    <name evidence="2" type="ORF">FZD51_06715</name>
</gene>
<sequence>MMKKYIWIIISFILLIGSAVAIQAKNTVSHDGGTEIVALGDSLTYGYGDKSGKGYTGRLEEKLDKIYEENFEVENFGVYGQDTLNVKRQLNTPAVLKEVQEADTIIIFIGTNDLLHANGGDLAPLHRERLQKAEDIYRGNLEEIVRWTERNNPESPILLLGLYNPYPGNEKIGSIIEGWNEKVKAAAASHPHVSWVPTDDLFQGKKKNLYFYDSLHPNARGYDLIADRVAHEYSSLQED</sequence>
<dbReference type="EMBL" id="VTER01000003">
    <property type="protein sequence ID" value="TYS50235.1"/>
    <property type="molecule type" value="Genomic_DNA"/>
</dbReference>
<comment type="caution">
    <text evidence="2">The sequence shown here is derived from an EMBL/GenBank/DDBJ whole genome shotgun (WGS) entry which is preliminary data.</text>
</comment>
<protein>
    <submittedName>
        <fullName evidence="2">SGNH/GDSL hydrolase family protein</fullName>
    </submittedName>
</protein>
<evidence type="ECO:0000313" key="3">
    <source>
        <dbReference type="Proteomes" id="UP000322139"/>
    </source>
</evidence>
<dbReference type="PANTHER" id="PTHR30383:SF27">
    <property type="entry name" value="SPORE GERMINATION LIPASE LIPC"/>
    <property type="match status" value="1"/>
</dbReference>
<dbReference type="GO" id="GO:0004622">
    <property type="term" value="F:phosphatidylcholine lysophospholipase activity"/>
    <property type="evidence" value="ECO:0007669"/>
    <property type="project" value="TreeGrafter"/>
</dbReference>
<dbReference type="InterPro" id="IPR036514">
    <property type="entry name" value="SGNH_hydro_sf"/>
</dbReference>
<dbReference type="PANTHER" id="PTHR30383">
    <property type="entry name" value="THIOESTERASE 1/PROTEASE 1/LYSOPHOSPHOLIPASE L1"/>
    <property type="match status" value="1"/>
</dbReference>
<dbReference type="RefSeq" id="WP_148974044.1">
    <property type="nucleotide sequence ID" value="NZ_JBNIKT010000020.1"/>
</dbReference>
<feature type="domain" description="SGNH hydrolase-type esterase" evidence="1">
    <location>
        <begin position="38"/>
        <end position="224"/>
    </location>
</feature>
<dbReference type="InterPro" id="IPR013830">
    <property type="entry name" value="SGNH_hydro"/>
</dbReference>
<dbReference type="CDD" id="cd04506">
    <property type="entry name" value="SGNH_hydrolase_YpmR_like"/>
    <property type="match status" value="1"/>
</dbReference>
<dbReference type="Gene3D" id="3.40.50.1110">
    <property type="entry name" value="SGNH hydrolase"/>
    <property type="match status" value="1"/>
</dbReference>
<dbReference type="AlphaFoldDB" id="A0A5D4RFQ6"/>
<accession>A0A5D4RFQ6</accession>
<dbReference type="SUPFAM" id="SSF52266">
    <property type="entry name" value="SGNH hydrolase"/>
    <property type="match status" value="1"/>
</dbReference>
<reference evidence="2 3" key="1">
    <citation type="submission" date="2019-08" db="EMBL/GenBank/DDBJ databases">
        <title>Bacillus genomes from the desert of Cuatro Cienegas, Coahuila.</title>
        <authorList>
            <person name="Olmedo-Alvarez G."/>
        </authorList>
    </citation>
    <scope>NUCLEOTIDE SEQUENCE [LARGE SCALE GENOMIC DNA]</scope>
    <source>
        <strain evidence="2 3">CH446_14T</strain>
    </source>
</reference>
<evidence type="ECO:0000313" key="2">
    <source>
        <dbReference type="EMBL" id="TYS50235.1"/>
    </source>
</evidence>
<proteinExistence type="predicted"/>
<organism evidence="2 3">
    <name type="scientific">Bacillus infantis</name>
    <dbReference type="NCBI Taxonomy" id="324767"/>
    <lineage>
        <taxon>Bacteria</taxon>
        <taxon>Bacillati</taxon>
        <taxon>Bacillota</taxon>
        <taxon>Bacilli</taxon>
        <taxon>Bacillales</taxon>
        <taxon>Bacillaceae</taxon>
        <taxon>Bacillus</taxon>
    </lineage>
</organism>
<dbReference type="Pfam" id="PF13472">
    <property type="entry name" value="Lipase_GDSL_2"/>
    <property type="match status" value="1"/>
</dbReference>
<dbReference type="InterPro" id="IPR051532">
    <property type="entry name" value="Ester_Hydrolysis_Enzymes"/>
</dbReference>
<keyword evidence="2" id="KW-0378">Hydrolase</keyword>
<evidence type="ECO:0000259" key="1">
    <source>
        <dbReference type="Pfam" id="PF13472"/>
    </source>
</evidence>
<name>A0A5D4RFQ6_9BACI</name>
<dbReference type="Proteomes" id="UP000322139">
    <property type="component" value="Unassembled WGS sequence"/>
</dbReference>